<dbReference type="PIRSF" id="PIRSF002291">
    <property type="entry name" value="AP_complex_beta"/>
    <property type="match status" value="1"/>
</dbReference>
<dbReference type="GO" id="GO:0030276">
    <property type="term" value="F:clathrin binding"/>
    <property type="evidence" value="ECO:0007669"/>
    <property type="project" value="InterPro"/>
</dbReference>
<dbReference type="OrthoDB" id="10254310at2759"/>
<evidence type="ECO:0000256" key="3">
    <source>
        <dbReference type="ARBA" id="ARBA00022448"/>
    </source>
</evidence>
<comment type="subcellular location">
    <subcellularLocation>
        <location evidence="1">Endomembrane system</location>
    </subcellularLocation>
</comment>
<evidence type="ECO:0000313" key="8">
    <source>
        <dbReference type="Proteomes" id="UP000095767"/>
    </source>
</evidence>
<sequence length="624" mass="67977">MFGLQASGAAASWVVGRMGTDAHLYDDPDDASIPALLDSRFDADKVDALKRLLALIAQGVDVAHLFPQVISLPPPPAAAPPPPPPLTAQSNSIPFGQVVKNVASQSLEVKKLVYLYLLHYADKRQNEALLSINIFQKDLSDINPLVRACALRTMAGIRLHVVAPLVLVAVKKCARDPSAYVRKCAAYALSKLCDLLPDQATAFEEIVDILFHDNSPGVVGAAAVAFKSVCPSCLALLSKHFRRLCQTLPDIEEWTQIILIEILLRYVIARHGLVKDSLLSASNLSTDIQGITDSDPVVSVPTQPHPIGNGVCGTISNIMLFRHYIEEYSGFPDRQGNDSSSSSTATNSNDDVAILLKCTSPLLWSRNSGVILAAASVHWIMAPVEDLKKIVSPILFTLRSSPDAAYVMLGNILVFAKTMQSLFAPFYEDFFINASDPYQTRALKLEILTTIATESSIPAIFEEFQDYIKDPDRKFVADTVAAVALCAQKLPSIATACLEGLLALVFYESSISNSVRFDGEDAVLVQAILSIKAIVKMDPVSHEKVIVRLVRSVDKIKEPAARSLIIWMFGEYNFMGDLIPRIVPAVLKYLAWSFTADVVETKLQILNASAKVYSKLGLQLLSGD</sequence>
<comment type="caution">
    <text evidence="7">The sequence shown here is derived from an EMBL/GenBank/DDBJ whole genome shotgun (WGS) entry which is preliminary data.</text>
</comment>
<dbReference type="InterPro" id="IPR002553">
    <property type="entry name" value="Clathrin/coatomer_adapt-like_N"/>
</dbReference>
<evidence type="ECO:0000256" key="4">
    <source>
        <dbReference type="ARBA" id="ARBA00022927"/>
    </source>
</evidence>
<dbReference type="InterPro" id="IPR016342">
    <property type="entry name" value="AP_complex_bsu_1_2_4"/>
</dbReference>
<dbReference type="GO" id="GO:0006886">
    <property type="term" value="P:intracellular protein transport"/>
    <property type="evidence" value="ECO:0007669"/>
    <property type="project" value="InterPro"/>
</dbReference>
<keyword evidence="4" id="KW-0653">Protein transport</keyword>
<dbReference type="GO" id="GO:0016192">
    <property type="term" value="P:vesicle-mediated transport"/>
    <property type="evidence" value="ECO:0007669"/>
    <property type="project" value="InterPro"/>
</dbReference>
<dbReference type="InterPro" id="IPR026739">
    <property type="entry name" value="AP_beta"/>
</dbReference>
<dbReference type="InterPro" id="IPR011989">
    <property type="entry name" value="ARM-like"/>
</dbReference>
<dbReference type="STRING" id="888268.A0A1E5WHP5"/>
<dbReference type="PANTHER" id="PTHR11134">
    <property type="entry name" value="ADAPTOR COMPLEX SUBUNIT BETA FAMILY MEMBER"/>
    <property type="match status" value="1"/>
</dbReference>
<proteinExistence type="inferred from homology"/>
<protein>
    <submittedName>
        <fullName evidence="7">AP3-complex subunit beta-A</fullName>
    </submittedName>
</protein>
<dbReference type="AlphaFoldDB" id="A0A1E5WHP5"/>
<dbReference type="SUPFAM" id="SSF48371">
    <property type="entry name" value="ARM repeat"/>
    <property type="match status" value="1"/>
</dbReference>
<organism evidence="7 8">
    <name type="scientific">Dichanthelium oligosanthes</name>
    <dbReference type="NCBI Taxonomy" id="888268"/>
    <lineage>
        <taxon>Eukaryota</taxon>
        <taxon>Viridiplantae</taxon>
        <taxon>Streptophyta</taxon>
        <taxon>Embryophyta</taxon>
        <taxon>Tracheophyta</taxon>
        <taxon>Spermatophyta</taxon>
        <taxon>Magnoliopsida</taxon>
        <taxon>Liliopsida</taxon>
        <taxon>Poales</taxon>
        <taxon>Poaceae</taxon>
        <taxon>PACMAD clade</taxon>
        <taxon>Panicoideae</taxon>
        <taxon>Panicodae</taxon>
        <taxon>Paniceae</taxon>
        <taxon>Dichantheliinae</taxon>
        <taxon>Dichanthelium</taxon>
    </lineage>
</organism>
<evidence type="ECO:0000259" key="6">
    <source>
        <dbReference type="Pfam" id="PF01602"/>
    </source>
</evidence>
<accession>A0A1E5WHP5</accession>
<dbReference type="Proteomes" id="UP000095767">
    <property type="component" value="Unassembled WGS sequence"/>
</dbReference>
<dbReference type="EMBL" id="LWDX02007630">
    <property type="protein sequence ID" value="OEL36854.1"/>
    <property type="molecule type" value="Genomic_DNA"/>
</dbReference>
<evidence type="ECO:0000256" key="5">
    <source>
        <dbReference type="ARBA" id="ARBA00023136"/>
    </source>
</evidence>
<keyword evidence="5" id="KW-0472">Membrane</keyword>
<evidence type="ECO:0000256" key="2">
    <source>
        <dbReference type="ARBA" id="ARBA00006613"/>
    </source>
</evidence>
<reference evidence="7 8" key="1">
    <citation type="submission" date="2016-09" db="EMBL/GenBank/DDBJ databases">
        <title>The draft genome of Dichanthelium oligosanthes: A C3 panicoid grass species.</title>
        <authorList>
            <person name="Studer A.J."/>
            <person name="Schnable J.C."/>
            <person name="Brutnell T.P."/>
        </authorList>
    </citation>
    <scope>NUCLEOTIDE SEQUENCE [LARGE SCALE GENOMIC DNA]</scope>
    <source>
        <strain evidence="8">cv. Kellogg 1175</strain>
        <tissue evidence="7">Leaf</tissue>
    </source>
</reference>
<evidence type="ECO:0000256" key="1">
    <source>
        <dbReference type="ARBA" id="ARBA00004308"/>
    </source>
</evidence>
<keyword evidence="8" id="KW-1185">Reference proteome</keyword>
<evidence type="ECO:0000313" key="7">
    <source>
        <dbReference type="EMBL" id="OEL36854.1"/>
    </source>
</evidence>
<dbReference type="InterPro" id="IPR016024">
    <property type="entry name" value="ARM-type_fold"/>
</dbReference>
<name>A0A1E5WHP5_9POAL</name>
<comment type="similarity">
    <text evidence="2">Belongs to the adaptor complexes large subunit family.</text>
</comment>
<dbReference type="Gene3D" id="1.25.10.10">
    <property type="entry name" value="Leucine-rich Repeat Variant"/>
    <property type="match status" value="1"/>
</dbReference>
<feature type="non-terminal residue" evidence="7">
    <location>
        <position position="624"/>
    </location>
</feature>
<dbReference type="Pfam" id="PF01602">
    <property type="entry name" value="Adaptin_N"/>
    <property type="match status" value="1"/>
</dbReference>
<keyword evidence="3" id="KW-0813">Transport</keyword>
<feature type="domain" description="Clathrin/coatomer adaptor adaptin-like N-terminal" evidence="6">
    <location>
        <begin position="95"/>
        <end position="615"/>
    </location>
</feature>
<gene>
    <name evidence="7" type="ORF">BAE44_0002130</name>
</gene>
<dbReference type="GO" id="GO:0012505">
    <property type="term" value="C:endomembrane system"/>
    <property type="evidence" value="ECO:0007669"/>
    <property type="project" value="UniProtKB-SubCell"/>
</dbReference>
<dbReference type="GO" id="GO:0030117">
    <property type="term" value="C:membrane coat"/>
    <property type="evidence" value="ECO:0007669"/>
    <property type="project" value="InterPro"/>
</dbReference>